<evidence type="ECO:0000256" key="1">
    <source>
        <dbReference type="SAM" id="SignalP"/>
    </source>
</evidence>
<name>A0AAN8KDV3_PATCE</name>
<feature type="signal peptide" evidence="1">
    <location>
        <begin position="1"/>
        <end position="24"/>
    </location>
</feature>
<evidence type="ECO:0000313" key="3">
    <source>
        <dbReference type="Proteomes" id="UP001347796"/>
    </source>
</evidence>
<dbReference type="SUPFAM" id="SSF51445">
    <property type="entry name" value="(Trans)glycosidases"/>
    <property type="match status" value="1"/>
</dbReference>
<protein>
    <submittedName>
        <fullName evidence="2">Uncharacterized protein</fullName>
    </submittedName>
</protein>
<feature type="chain" id="PRO_5042969520" evidence="1">
    <location>
        <begin position="25"/>
        <end position="797"/>
    </location>
</feature>
<accession>A0AAN8KDV3</accession>
<dbReference type="Proteomes" id="UP001347796">
    <property type="component" value="Unassembled WGS sequence"/>
</dbReference>
<dbReference type="InterPro" id="IPR017853">
    <property type="entry name" value="GH"/>
</dbReference>
<dbReference type="InterPro" id="IPR013785">
    <property type="entry name" value="Aldolase_TIM"/>
</dbReference>
<organism evidence="2 3">
    <name type="scientific">Patella caerulea</name>
    <name type="common">Rayed Mediterranean limpet</name>
    <dbReference type="NCBI Taxonomy" id="87958"/>
    <lineage>
        <taxon>Eukaryota</taxon>
        <taxon>Metazoa</taxon>
        <taxon>Spiralia</taxon>
        <taxon>Lophotrochozoa</taxon>
        <taxon>Mollusca</taxon>
        <taxon>Gastropoda</taxon>
        <taxon>Patellogastropoda</taxon>
        <taxon>Patelloidea</taxon>
        <taxon>Patellidae</taxon>
        <taxon>Patella</taxon>
    </lineage>
</organism>
<dbReference type="EMBL" id="JAZGQO010000001">
    <property type="protein sequence ID" value="KAK6196065.1"/>
    <property type="molecule type" value="Genomic_DNA"/>
</dbReference>
<dbReference type="Gene3D" id="3.20.20.70">
    <property type="entry name" value="Aldolase class I"/>
    <property type="match status" value="1"/>
</dbReference>
<reference evidence="2 3" key="1">
    <citation type="submission" date="2024-01" db="EMBL/GenBank/DDBJ databases">
        <title>The genome of the rayed Mediterranean limpet Patella caerulea (Linnaeus, 1758).</title>
        <authorList>
            <person name="Anh-Thu Weber A."/>
            <person name="Halstead-Nussloch G."/>
        </authorList>
    </citation>
    <scope>NUCLEOTIDE SEQUENCE [LARGE SCALE GENOMIC DNA]</scope>
    <source>
        <strain evidence="2">AATW-2023a</strain>
        <tissue evidence="2">Whole specimen</tissue>
    </source>
</reference>
<comment type="caution">
    <text evidence="2">The sequence shown here is derived from an EMBL/GenBank/DDBJ whole genome shotgun (WGS) entry which is preliminary data.</text>
</comment>
<evidence type="ECO:0000313" key="2">
    <source>
        <dbReference type="EMBL" id="KAK6196065.1"/>
    </source>
</evidence>
<keyword evidence="3" id="KW-1185">Reference proteome</keyword>
<keyword evidence="1" id="KW-0732">Signal</keyword>
<sequence>MVYNNFGSFLLVTVACYVLTVCQAGADFEVQTSLSGYFYINVKGQDQFVISDLSYVVVNDKLYTTDQTLIIDLASTKRSIYTDEFGDWNVIRYIYYAGTVPFEFSIKTHVVRPVAIFTQKYLVDVDVTADTSNLTISGYPSFQVPFTSKNGYLSFGGNWAGDSLKQSGIFQAGTADIFDGLTGSGPLCVFDKTGNALVISPLNNFMTASTFFRQNKKYLEGTLHYGINGAVHRVPAGYEQQTVVHYSSQGINAAFEDWGTFLRQWYKKPSMSPTPDLTLESLGYWTNYGSYYYNNVPANSTYEDIVLLLQSQQFPQVPLKYIELDNWWNQRDTNGMLSWKPDNKSLPNGFRIINDQLHIQTALKSGKWSPKNIYSTLNGGKYNFVTSNTSAIPTDEKFWDDIFNMSKSMGMKMMIQDDLIDQMMAVDELRSNLTLGRLWLMAMGKSAERNSIPIQYSNAWPSHILQSLEIPAVTQVRVSGNYMQQADQWKIGITSILVNALGLAPSKDTFWTMEQESGNKYNSTEKRPQLQNLMATLSNGPVGFGDSVKFNNESFAARHCCREDGVVLRPGRPLTTTDAQIRKMAYNISTIPSGEMMSTTTTIGNLTFGTITVVDASDVTLTPSFAFNKNFTYDSVIYLHYSFATLFPFSETNSFRLNECGSQPPYFCLAFTSPSIHHRIGQVNILGEPNKWAPISPQRIADITINNDVIVAVNGKPGYQGEFAYAINGVTKFTTFIIQETGFATINITGPTFTTTPKPKPIVNSSPTLPVVPIDNSATALKLSLIFHILMFITIYL</sequence>
<dbReference type="AlphaFoldDB" id="A0AAN8KDV3"/>
<gene>
    <name evidence="2" type="ORF">SNE40_001360</name>
</gene>
<proteinExistence type="predicted"/>